<feature type="coiled-coil region" evidence="12">
    <location>
        <begin position="255"/>
        <end position="282"/>
    </location>
</feature>
<keyword evidence="5 12" id="KW-0175">Coiled coil</keyword>
<evidence type="ECO:0000256" key="4">
    <source>
        <dbReference type="ARBA" id="ARBA00022846"/>
    </source>
</evidence>
<sequence length="396" mass="45693">MSVLNFSLRQAAGPSLENMEVMRNHCELFRAECRRLILETEKMCKQMQSDDIKKLDWRGRDIQFLKKELELKLEEIIVMIEDLIVLQSRVVKALEACKEPLRVAVACQDERLKRLPSERHHDDVDRELLKEREITAGVEGILQRVVEQITEQIRLNRVSKHQLEKDLKEKFEAQSIDNSCTLMTTHSIGSEKTSKNTQNVMPSLAVTPKEWENISDIHIAKAEQQRKNSLSLQALVNSILEQTSADMQKQIQVTNKAFQLNIQEIKTARSQMEDQLAKTLSEIVSQQRIREDLQATMTESQHALTLAQNRLDLRHTRPGKEHCYDPAQAQLLAKVHQLPTHINKMQAAVSRSEEEQRALIRCQLNLQENIENKANSLYIDEVLCAQHRSSVIIQTF</sequence>
<keyword evidence="6 11" id="KW-0969">Cilium</keyword>
<reference evidence="13" key="1">
    <citation type="submission" date="2023-08" db="EMBL/GenBank/DDBJ databases">
        <authorList>
            <person name="Alioto T."/>
            <person name="Alioto T."/>
            <person name="Gomez Garrido J."/>
        </authorList>
    </citation>
    <scope>NUCLEOTIDE SEQUENCE</scope>
</reference>
<dbReference type="GO" id="GO:0060294">
    <property type="term" value="P:cilium movement involved in cell motility"/>
    <property type="evidence" value="ECO:0007669"/>
    <property type="project" value="UniProtKB-UniRule"/>
</dbReference>
<evidence type="ECO:0000256" key="9">
    <source>
        <dbReference type="ARBA" id="ARBA00045224"/>
    </source>
</evidence>
<keyword evidence="3" id="KW-0963">Cytoplasm</keyword>
<dbReference type="GO" id="GO:0005634">
    <property type="term" value="C:nucleus"/>
    <property type="evidence" value="ECO:0007669"/>
    <property type="project" value="TreeGrafter"/>
</dbReference>
<dbReference type="PANTHER" id="PTHR19960:SF25">
    <property type="entry name" value="TEKTIN-1"/>
    <property type="match status" value="1"/>
</dbReference>
<evidence type="ECO:0000256" key="11">
    <source>
        <dbReference type="RuleBase" id="RU367040"/>
    </source>
</evidence>
<evidence type="ECO:0000256" key="10">
    <source>
        <dbReference type="ARBA" id="ARBA00046435"/>
    </source>
</evidence>
<evidence type="ECO:0000256" key="12">
    <source>
        <dbReference type="SAM" id="Coils"/>
    </source>
</evidence>
<evidence type="ECO:0000256" key="8">
    <source>
        <dbReference type="ARBA" id="ARBA00023273"/>
    </source>
</evidence>
<dbReference type="GO" id="GO:0060271">
    <property type="term" value="P:cilium assembly"/>
    <property type="evidence" value="ECO:0007669"/>
    <property type="project" value="UniProtKB-UniRule"/>
</dbReference>
<gene>
    <name evidence="13" type="ORF">XNOV1_A029982</name>
</gene>
<dbReference type="AlphaFoldDB" id="A0AAV1FX06"/>
<dbReference type="Proteomes" id="UP001178508">
    <property type="component" value="Chromosome 10"/>
</dbReference>
<name>A0AAV1FX06_XYRNO</name>
<keyword evidence="14" id="KW-1185">Reference proteome</keyword>
<protein>
    <recommendedName>
        <fullName evidence="11">Tektin</fullName>
    </recommendedName>
</protein>
<evidence type="ECO:0000313" key="14">
    <source>
        <dbReference type="Proteomes" id="UP001178508"/>
    </source>
</evidence>
<evidence type="ECO:0000256" key="7">
    <source>
        <dbReference type="ARBA" id="ARBA00023212"/>
    </source>
</evidence>
<organism evidence="13 14">
    <name type="scientific">Xyrichtys novacula</name>
    <name type="common">Pearly razorfish</name>
    <name type="synonym">Hemipteronotus novacula</name>
    <dbReference type="NCBI Taxonomy" id="13765"/>
    <lineage>
        <taxon>Eukaryota</taxon>
        <taxon>Metazoa</taxon>
        <taxon>Chordata</taxon>
        <taxon>Craniata</taxon>
        <taxon>Vertebrata</taxon>
        <taxon>Euteleostomi</taxon>
        <taxon>Actinopterygii</taxon>
        <taxon>Neopterygii</taxon>
        <taxon>Teleostei</taxon>
        <taxon>Neoteleostei</taxon>
        <taxon>Acanthomorphata</taxon>
        <taxon>Eupercaria</taxon>
        <taxon>Labriformes</taxon>
        <taxon>Labridae</taxon>
        <taxon>Xyrichtys</taxon>
    </lineage>
</organism>
<dbReference type="GO" id="GO:0015630">
    <property type="term" value="C:microtubule cytoskeleton"/>
    <property type="evidence" value="ECO:0007669"/>
    <property type="project" value="UniProtKB-UniRule"/>
</dbReference>
<dbReference type="InterPro" id="IPR048256">
    <property type="entry name" value="Tektin-like"/>
</dbReference>
<accession>A0AAV1FX06</accession>
<dbReference type="PANTHER" id="PTHR19960">
    <property type="entry name" value="TEKTIN"/>
    <property type="match status" value="1"/>
</dbReference>
<evidence type="ECO:0000256" key="3">
    <source>
        <dbReference type="ARBA" id="ARBA00022490"/>
    </source>
</evidence>
<dbReference type="InterPro" id="IPR000435">
    <property type="entry name" value="Tektins"/>
</dbReference>
<keyword evidence="8 11" id="KW-0966">Cell projection</keyword>
<keyword evidence="7" id="KW-0206">Cytoskeleton</keyword>
<dbReference type="GO" id="GO:0005930">
    <property type="term" value="C:axoneme"/>
    <property type="evidence" value="ECO:0007669"/>
    <property type="project" value="UniProtKB-SubCell"/>
</dbReference>
<evidence type="ECO:0000256" key="5">
    <source>
        <dbReference type="ARBA" id="ARBA00023054"/>
    </source>
</evidence>
<evidence type="ECO:0000256" key="2">
    <source>
        <dbReference type="ARBA" id="ARBA00007209"/>
    </source>
</evidence>
<proteinExistence type="inferred from homology"/>
<evidence type="ECO:0000256" key="1">
    <source>
        <dbReference type="ARBA" id="ARBA00004611"/>
    </source>
</evidence>
<comment type="subcellular location">
    <subcellularLocation>
        <location evidence="11">Cytoplasm</location>
        <location evidence="11">Cytoskeleton</location>
        <location evidence="11">Cilium axoneme</location>
    </subcellularLocation>
    <subcellularLocation>
        <location evidence="1">Cytoplasm</location>
        <location evidence="1">Cytoskeleton</location>
        <location evidence="1">Flagellum axoneme</location>
    </subcellularLocation>
</comment>
<evidence type="ECO:0000313" key="13">
    <source>
        <dbReference type="EMBL" id="CAJ1066157.1"/>
    </source>
</evidence>
<dbReference type="EMBL" id="OY660873">
    <property type="protein sequence ID" value="CAJ1066157.1"/>
    <property type="molecule type" value="Genomic_DNA"/>
</dbReference>
<comment type="subunit">
    <text evidence="10">Microtubule inner protein component of sperm flagellar doublet microtubules.</text>
</comment>
<dbReference type="Pfam" id="PF03148">
    <property type="entry name" value="Tektin"/>
    <property type="match status" value="1"/>
</dbReference>
<comment type="similarity">
    <text evidence="2 11">Belongs to the tektin family.</text>
</comment>
<comment type="function">
    <text evidence="9">Microtubule inner protein (MIP) part of the dynein-decorated doublet microtubules (DMTs) in cilia and flagellar axoneme. Forms filamentous polymers in the walls of ciliary and flagellar microtubules.</text>
</comment>
<keyword evidence="4 11" id="KW-0282">Flagellum</keyword>
<evidence type="ECO:0000256" key="6">
    <source>
        <dbReference type="ARBA" id="ARBA00023069"/>
    </source>
</evidence>